<keyword evidence="3" id="KW-1185">Reference proteome</keyword>
<accession>A0A830BU72</accession>
<gene>
    <name evidence="2" type="ORF">PHJA_000860200</name>
</gene>
<name>A0A830BU72_9LAMI</name>
<evidence type="ECO:0000313" key="2">
    <source>
        <dbReference type="EMBL" id="GFP87165.1"/>
    </source>
</evidence>
<evidence type="ECO:0000256" key="1">
    <source>
        <dbReference type="SAM" id="MobiDB-lite"/>
    </source>
</evidence>
<protein>
    <submittedName>
        <fullName evidence="2">Tetraspanin-2</fullName>
    </submittedName>
</protein>
<reference evidence="2" key="1">
    <citation type="submission" date="2020-07" db="EMBL/GenBank/DDBJ databases">
        <title>Ethylene signaling mediates host invasion by parasitic plants.</title>
        <authorList>
            <person name="Yoshida S."/>
        </authorList>
    </citation>
    <scope>NUCLEOTIDE SEQUENCE</scope>
    <source>
        <strain evidence="2">Okayama</strain>
    </source>
</reference>
<dbReference type="AlphaFoldDB" id="A0A830BU72"/>
<dbReference type="EMBL" id="BMAC01000138">
    <property type="protein sequence ID" value="GFP87165.1"/>
    <property type="molecule type" value="Genomic_DNA"/>
</dbReference>
<proteinExistence type="predicted"/>
<comment type="caution">
    <text evidence="2">The sequence shown here is derived from an EMBL/GenBank/DDBJ whole genome shotgun (WGS) entry which is preliminary data.</text>
</comment>
<feature type="region of interest" description="Disordered" evidence="1">
    <location>
        <begin position="51"/>
        <end position="72"/>
    </location>
</feature>
<sequence length="117" mass="13100">MARLQARQRVHPLAPLAARRPRRRLLPRLPRRIRRGLPEEARPFGRVLGVHVHPHRAAPRGPSARVRRHAPERRVRCPGDGVFGSTGWWVLVVAQGLDYRKVGRGGEGGGVEKKGGR</sequence>
<organism evidence="2 3">
    <name type="scientific">Phtheirospermum japonicum</name>
    <dbReference type="NCBI Taxonomy" id="374723"/>
    <lineage>
        <taxon>Eukaryota</taxon>
        <taxon>Viridiplantae</taxon>
        <taxon>Streptophyta</taxon>
        <taxon>Embryophyta</taxon>
        <taxon>Tracheophyta</taxon>
        <taxon>Spermatophyta</taxon>
        <taxon>Magnoliopsida</taxon>
        <taxon>eudicotyledons</taxon>
        <taxon>Gunneridae</taxon>
        <taxon>Pentapetalae</taxon>
        <taxon>asterids</taxon>
        <taxon>lamiids</taxon>
        <taxon>Lamiales</taxon>
        <taxon>Orobanchaceae</taxon>
        <taxon>Orobanchaceae incertae sedis</taxon>
        <taxon>Phtheirospermum</taxon>
    </lineage>
</organism>
<dbReference type="Proteomes" id="UP000653305">
    <property type="component" value="Unassembled WGS sequence"/>
</dbReference>
<evidence type="ECO:0000313" key="3">
    <source>
        <dbReference type="Proteomes" id="UP000653305"/>
    </source>
</evidence>